<sequence>MAAMMKAARVSSRVQSCISGVVSTCLIAVVCSNVVASSLKWIVGGGAKELETTDQILFEFVESTVLTLALVLVVLGSLAAALILLFLLPQQFPARSISIHVSIVLRLCRLEFLVLFGIFAIAAFLWNGIFWLLVDKEFYVSSALTILTQAALVFAFVGFSPQNLLAIHAPSDPVATFVAEFPRIVVRVAQSFVLTFGIFLFGSWSGSVTLSFGLMLSSAALYFVVLTTALTFSCLFHRPELKLGSASKEILQLLHHPTMDCSTDSLLRRNQPTTFLSIRTSPTQSQISFLEKRMASACYNPSLRSLDFWETYFQVMDIQNISRSQVTDLFASEDIWLQVFQVTTASIDAFTAQTNVIAQWKQTAAKGPVIQELLYVAWQLVSASSVNPVTIISKQPVVSSFIIDGGKEAVPSPWIWLEKGLAQVIWQFTLSTLVLHAQAVVYSADALVNITCASYSKDKLGVVQTSLPAILYSLASCRLALDAIRLPHVEEYDVIAQAIDSAIEKIEARFAKELSGLLQGVPSSQAAKLKSYVRQ</sequence>
<evidence type="ECO:0000256" key="1">
    <source>
        <dbReference type="SAM" id="Phobius"/>
    </source>
</evidence>
<dbReference type="AlphaFoldDB" id="A0A6G0WGP0"/>
<keyword evidence="3" id="KW-1185">Reference proteome</keyword>
<feature type="transmembrane region" description="Helical" evidence="1">
    <location>
        <begin position="138"/>
        <end position="159"/>
    </location>
</feature>
<evidence type="ECO:0000313" key="2">
    <source>
        <dbReference type="EMBL" id="KAF0726317.1"/>
    </source>
</evidence>
<feature type="transmembrane region" description="Helical" evidence="1">
    <location>
        <begin position="184"/>
        <end position="204"/>
    </location>
</feature>
<comment type="caution">
    <text evidence="2">The sequence shown here is derived from an EMBL/GenBank/DDBJ whole genome shotgun (WGS) entry which is preliminary data.</text>
</comment>
<proteinExistence type="predicted"/>
<dbReference type="Pfam" id="PF09531">
    <property type="entry name" value="Ndc1_Nup"/>
    <property type="match status" value="1"/>
</dbReference>
<keyword evidence="1" id="KW-0812">Transmembrane</keyword>
<feature type="transmembrane region" description="Helical" evidence="1">
    <location>
        <begin position="210"/>
        <end position="236"/>
    </location>
</feature>
<keyword evidence="1" id="KW-0472">Membrane</keyword>
<dbReference type="Proteomes" id="UP000481153">
    <property type="component" value="Unassembled WGS sequence"/>
</dbReference>
<organism evidence="2 3">
    <name type="scientific">Aphanomyces euteiches</name>
    <dbReference type="NCBI Taxonomy" id="100861"/>
    <lineage>
        <taxon>Eukaryota</taxon>
        <taxon>Sar</taxon>
        <taxon>Stramenopiles</taxon>
        <taxon>Oomycota</taxon>
        <taxon>Saprolegniomycetes</taxon>
        <taxon>Saprolegniales</taxon>
        <taxon>Verrucalvaceae</taxon>
        <taxon>Aphanomyces</taxon>
    </lineage>
</organism>
<accession>A0A6G0WGP0</accession>
<name>A0A6G0WGP0_9STRA</name>
<gene>
    <name evidence="2" type="ORF">Ae201684_015432</name>
</gene>
<dbReference type="EMBL" id="VJMJ01000219">
    <property type="protein sequence ID" value="KAF0726317.1"/>
    <property type="molecule type" value="Genomic_DNA"/>
</dbReference>
<dbReference type="VEuPathDB" id="FungiDB:AeMF1_004650"/>
<feature type="transmembrane region" description="Helical" evidence="1">
    <location>
        <begin position="65"/>
        <end position="89"/>
    </location>
</feature>
<keyword evidence="1" id="KW-1133">Transmembrane helix</keyword>
<feature type="transmembrane region" description="Helical" evidence="1">
    <location>
        <begin position="110"/>
        <end position="132"/>
    </location>
</feature>
<dbReference type="InterPro" id="IPR019049">
    <property type="entry name" value="Nucleoporin_prot_Ndc1/Nup"/>
</dbReference>
<protein>
    <submittedName>
        <fullName evidence="2">Uncharacterized protein</fullName>
    </submittedName>
</protein>
<reference evidence="2 3" key="1">
    <citation type="submission" date="2019-07" db="EMBL/GenBank/DDBJ databases">
        <title>Genomics analysis of Aphanomyces spp. identifies a new class of oomycete effector associated with host adaptation.</title>
        <authorList>
            <person name="Gaulin E."/>
        </authorList>
    </citation>
    <scope>NUCLEOTIDE SEQUENCE [LARGE SCALE GENOMIC DNA]</scope>
    <source>
        <strain evidence="2 3">ATCC 201684</strain>
    </source>
</reference>
<evidence type="ECO:0000313" key="3">
    <source>
        <dbReference type="Proteomes" id="UP000481153"/>
    </source>
</evidence>